<sequence>MLVFYPSDIYLDKNKVIRFLGYKQGNEPNKRIINIIDTEVEHARSLIEPKGIYEILDARKIKEKRFEDADKIALAVVTIGNKLEKEVQDMFRQGENTRALVLDAVGSVATEETANIINRKINKKSEKEGYKTTRRFSPGYGNWKMGGQTLIFKNIKDIEKKLGVVLLSSKIMEPIKSTSFVIKIGRNTMKEMTTDQCKNCHLKEDCLRDRNTPLCSVAM</sequence>
<dbReference type="EMBL" id="QZAA01000215">
    <property type="protein sequence ID" value="RQD74170.1"/>
    <property type="molecule type" value="Genomic_DNA"/>
</dbReference>
<organism evidence="1 2">
    <name type="scientific">Candidatus Syntrophonatronum acetioxidans</name>
    <dbReference type="NCBI Taxonomy" id="1795816"/>
    <lineage>
        <taxon>Bacteria</taxon>
        <taxon>Bacillati</taxon>
        <taxon>Bacillota</taxon>
        <taxon>Clostridia</taxon>
        <taxon>Eubacteriales</taxon>
        <taxon>Syntrophomonadaceae</taxon>
        <taxon>Candidatus Syntrophonatronum</taxon>
    </lineage>
</organism>
<name>A0A424YBA7_9FIRM</name>
<dbReference type="Gene3D" id="3.40.109.40">
    <property type="match status" value="1"/>
</dbReference>
<proteinExistence type="predicted"/>
<dbReference type="GO" id="GO:0008705">
    <property type="term" value="F:methionine synthase activity"/>
    <property type="evidence" value="ECO:0007669"/>
    <property type="project" value="InterPro"/>
</dbReference>
<evidence type="ECO:0000313" key="1">
    <source>
        <dbReference type="EMBL" id="RQD74170.1"/>
    </source>
</evidence>
<reference evidence="1 2" key="1">
    <citation type="submission" date="2018-08" db="EMBL/GenBank/DDBJ databases">
        <title>The metabolism and importance of syntrophic acetate oxidation coupled to methane or sulfide production in haloalkaline environments.</title>
        <authorList>
            <person name="Timmers P.H.A."/>
            <person name="Vavourakis C.D."/>
            <person name="Sorokin D.Y."/>
            <person name="Sinninghe Damste J.S."/>
            <person name="Muyzer G."/>
            <person name="Stams A.J.M."/>
            <person name="Plugge C.M."/>
        </authorList>
    </citation>
    <scope>NUCLEOTIDE SEQUENCE [LARGE SCALE GENOMIC DNA]</scope>
    <source>
        <strain evidence="1">MSAO_Bac1</strain>
    </source>
</reference>
<dbReference type="SUPFAM" id="SSF56507">
    <property type="entry name" value="Methionine synthase activation domain-like"/>
    <property type="match status" value="1"/>
</dbReference>
<dbReference type="InterPro" id="IPR037010">
    <property type="entry name" value="VitB12-dep_Met_synth_activ_sf"/>
</dbReference>
<dbReference type="AlphaFoldDB" id="A0A424YBA7"/>
<comment type="caution">
    <text evidence="1">The sequence shown here is derived from an EMBL/GenBank/DDBJ whole genome shotgun (WGS) entry which is preliminary data.</text>
</comment>
<evidence type="ECO:0000313" key="2">
    <source>
        <dbReference type="Proteomes" id="UP000285138"/>
    </source>
</evidence>
<evidence type="ECO:0008006" key="3">
    <source>
        <dbReference type="Google" id="ProtNLM"/>
    </source>
</evidence>
<gene>
    <name evidence="1" type="ORF">D5R97_08225</name>
</gene>
<accession>A0A424YBA7</accession>
<dbReference type="Proteomes" id="UP000285138">
    <property type="component" value="Unassembled WGS sequence"/>
</dbReference>
<protein>
    <recommendedName>
        <fullName evidence="3">Methionine synthase</fullName>
    </recommendedName>
</protein>